<dbReference type="EC" id="1.14.14.17" evidence="4"/>
<dbReference type="Proteomes" id="UP001165667">
    <property type="component" value="Unassembled WGS sequence"/>
</dbReference>
<gene>
    <name evidence="10" type="ORF">M8523_17290</name>
</gene>
<name>A0AA41YX68_9HYPH</name>
<accession>A0AA41YX68</accession>
<keyword evidence="11" id="KW-1185">Reference proteome</keyword>
<evidence type="ECO:0000259" key="9">
    <source>
        <dbReference type="Pfam" id="PF08491"/>
    </source>
</evidence>
<dbReference type="PRINTS" id="PR00420">
    <property type="entry name" value="RNGMNOXGNASE"/>
</dbReference>
<evidence type="ECO:0000256" key="8">
    <source>
        <dbReference type="ARBA" id="ARBA00023136"/>
    </source>
</evidence>
<dbReference type="Pfam" id="PF08491">
    <property type="entry name" value="SE"/>
    <property type="match status" value="1"/>
</dbReference>
<evidence type="ECO:0000256" key="6">
    <source>
        <dbReference type="ARBA" id="ARBA00022827"/>
    </source>
</evidence>
<protein>
    <recommendedName>
        <fullName evidence="4">squalene monooxygenase</fullName>
        <ecNumber evidence="4">1.14.14.17</ecNumber>
    </recommendedName>
</protein>
<reference evidence="10" key="1">
    <citation type="submission" date="2022-05" db="EMBL/GenBank/DDBJ databases">
        <authorList>
            <person name="Pankratov T."/>
        </authorList>
    </citation>
    <scope>NUCLEOTIDE SEQUENCE</scope>
    <source>
        <strain evidence="10">BP6-180914</strain>
    </source>
</reference>
<feature type="domain" description="Squalene epoxidase" evidence="9">
    <location>
        <begin position="165"/>
        <end position="406"/>
    </location>
</feature>
<dbReference type="PANTHER" id="PTHR10835">
    <property type="entry name" value="SQUALENE MONOOXYGENASE"/>
    <property type="match status" value="1"/>
</dbReference>
<sequence length="450" mass="48704">MLAPDRFFDVLIAGGSVAGLATAAALREFGFSVLVVEPGQRTERRLAGELLHPLGVAALHELGLFDPEAFVKAMPIQGFAVFPDEGQAASRIMLTYGKHKVAASRAMAIDFSVFRRNLENAARRFDHVTFLDDARVAAVDMSDPMSPRITVESEGRLQIIGCRILVAADGASSSVRSLVGIEHTRRNISTISGYVIEGATLPAPGFGHVIIGGSSLVLAYEIGGGRARVMFDHPIELEGIASASHRESLLGSIPEPLRQQVAAAMATQKPLIFKSAEVVAHASSLGAAVLVGDAGGSCHPLTATGMTIGICDGLRLRDALRRHPNSLRNAFRHYDRVRRKAQRSRRMVASALHDVCSKRDPELCVIRAGLIRYWRRDARSSSATMAILAMTDDRLVSAFWQFVKVIRHGLAEHWQTDRTPRLARVGLSARLVAALGAMTVRRMSASLKAR</sequence>
<comment type="subcellular location">
    <subcellularLocation>
        <location evidence="2">Membrane</location>
    </subcellularLocation>
</comment>
<dbReference type="GO" id="GO:0004506">
    <property type="term" value="F:squalene monooxygenase activity"/>
    <property type="evidence" value="ECO:0007669"/>
    <property type="project" value="UniProtKB-EC"/>
</dbReference>
<keyword evidence="5" id="KW-0285">Flavoprotein</keyword>
<keyword evidence="10" id="KW-0503">Monooxygenase</keyword>
<evidence type="ECO:0000256" key="5">
    <source>
        <dbReference type="ARBA" id="ARBA00022630"/>
    </source>
</evidence>
<dbReference type="SUPFAM" id="SSF51905">
    <property type="entry name" value="FAD/NAD(P)-binding domain"/>
    <property type="match status" value="1"/>
</dbReference>
<dbReference type="EMBL" id="JAMOIM010000011">
    <property type="protein sequence ID" value="MCW6509774.1"/>
    <property type="molecule type" value="Genomic_DNA"/>
</dbReference>
<evidence type="ECO:0000256" key="4">
    <source>
        <dbReference type="ARBA" id="ARBA00012312"/>
    </source>
</evidence>
<dbReference type="GO" id="GO:0016020">
    <property type="term" value="C:membrane"/>
    <property type="evidence" value="ECO:0007669"/>
    <property type="project" value="UniProtKB-SubCell"/>
</dbReference>
<comment type="caution">
    <text evidence="10">The sequence shown here is derived from an EMBL/GenBank/DDBJ whole genome shotgun (WGS) entry which is preliminary data.</text>
</comment>
<dbReference type="RefSeq" id="WP_282586143.1">
    <property type="nucleotide sequence ID" value="NZ_JAMOIM010000011.1"/>
</dbReference>
<comment type="cofactor">
    <cofactor evidence="1">
        <name>FAD</name>
        <dbReference type="ChEBI" id="CHEBI:57692"/>
    </cofactor>
</comment>
<comment type="similarity">
    <text evidence="3">Belongs to the squalene monooxygenase family.</text>
</comment>
<dbReference type="Gene3D" id="3.50.50.60">
    <property type="entry name" value="FAD/NAD(P)-binding domain"/>
    <property type="match status" value="1"/>
</dbReference>
<dbReference type="AlphaFoldDB" id="A0AA41YX68"/>
<evidence type="ECO:0000256" key="2">
    <source>
        <dbReference type="ARBA" id="ARBA00004370"/>
    </source>
</evidence>
<organism evidence="10 11">
    <name type="scientific">Lichenifustis flavocetrariae</name>
    <dbReference type="NCBI Taxonomy" id="2949735"/>
    <lineage>
        <taxon>Bacteria</taxon>
        <taxon>Pseudomonadati</taxon>
        <taxon>Pseudomonadota</taxon>
        <taxon>Alphaproteobacteria</taxon>
        <taxon>Hyphomicrobiales</taxon>
        <taxon>Lichenihabitantaceae</taxon>
        <taxon>Lichenifustis</taxon>
    </lineage>
</organism>
<dbReference type="GO" id="GO:0016126">
    <property type="term" value="P:sterol biosynthetic process"/>
    <property type="evidence" value="ECO:0007669"/>
    <property type="project" value="InterPro"/>
</dbReference>
<keyword evidence="6" id="KW-0274">FAD</keyword>
<dbReference type="InterPro" id="IPR036188">
    <property type="entry name" value="FAD/NAD-bd_sf"/>
</dbReference>
<dbReference type="InterPro" id="IPR013698">
    <property type="entry name" value="Squalene_epoxidase"/>
</dbReference>
<keyword evidence="7" id="KW-0560">Oxidoreductase</keyword>
<dbReference type="PANTHER" id="PTHR10835:SF0">
    <property type="entry name" value="SQUALENE MONOOXYGENASE"/>
    <property type="match status" value="1"/>
</dbReference>
<dbReference type="InterPro" id="IPR040125">
    <property type="entry name" value="Squalene_monox"/>
</dbReference>
<evidence type="ECO:0000256" key="1">
    <source>
        <dbReference type="ARBA" id="ARBA00001974"/>
    </source>
</evidence>
<keyword evidence="8" id="KW-0472">Membrane</keyword>
<proteinExistence type="inferred from homology"/>
<evidence type="ECO:0000256" key="3">
    <source>
        <dbReference type="ARBA" id="ARBA00008802"/>
    </source>
</evidence>
<dbReference type="GO" id="GO:0050660">
    <property type="term" value="F:flavin adenine dinucleotide binding"/>
    <property type="evidence" value="ECO:0007669"/>
    <property type="project" value="InterPro"/>
</dbReference>
<evidence type="ECO:0000313" key="10">
    <source>
        <dbReference type="EMBL" id="MCW6509774.1"/>
    </source>
</evidence>
<evidence type="ECO:0000313" key="11">
    <source>
        <dbReference type="Proteomes" id="UP001165667"/>
    </source>
</evidence>
<evidence type="ECO:0000256" key="7">
    <source>
        <dbReference type="ARBA" id="ARBA00023002"/>
    </source>
</evidence>